<reference evidence="1 2" key="1">
    <citation type="submission" date="2012-09" db="EMBL/GenBank/DDBJ databases">
        <title>Draft Genome Sequences of 6 Strains from Genus Thauera.</title>
        <authorList>
            <person name="Liu B."/>
            <person name="Shapleigh J.P."/>
            <person name="Frostegard A.H."/>
        </authorList>
    </citation>
    <scope>NUCLEOTIDE SEQUENCE [LARGE SCALE GENOMIC DNA]</scope>
    <source>
        <strain evidence="2">47Lol / DSM 12138</strain>
    </source>
</reference>
<dbReference type="OrthoDB" id="932587at2"/>
<proteinExistence type="predicted"/>
<sequence>MSTVPSATPYDGLYKQLFSHPPMVEALLRGFVHENWVARVDTGRLDRRGADGGDWKG</sequence>
<dbReference type="Proteomes" id="UP000013232">
    <property type="component" value="Unassembled WGS sequence"/>
</dbReference>
<gene>
    <name evidence="1" type="ORF">C666_03785</name>
</gene>
<name>N6Y6X8_THAL4</name>
<protein>
    <submittedName>
        <fullName evidence="1">Uncharacterized protein</fullName>
    </submittedName>
</protein>
<comment type="caution">
    <text evidence="1">The sequence shown here is derived from an EMBL/GenBank/DDBJ whole genome shotgun (WGS) entry which is preliminary data.</text>
</comment>
<dbReference type="AlphaFoldDB" id="N6Y6X8"/>
<evidence type="ECO:0000313" key="2">
    <source>
        <dbReference type="Proteomes" id="UP000013232"/>
    </source>
</evidence>
<dbReference type="RefSeq" id="WP_004333983.1">
    <property type="nucleotide sequence ID" value="NZ_AMXE01000007.1"/>
</dbReference>
<keyword evidence="2" id="KW-1185">Reference proteome</keyword>
<organism evidence="1 2">
    <name type="scientific">Thauera linaloolentis (strain DSM 12138 / JCM 21573 / CCUG 41526 / CIP 105981 / IAM 15112 / NBRC 102519 / 47Lol)</name>
    <dbReference type="NCBI Taxonomy" id="1123367"/>
    <lineage>
        <taxon>Bacteria</taxon>
        <taxon>Pseudomonadati</taxon>
        <taxon>Pseudomonadota</taxon>
        <taxon>Betaproteobacteria</taxon>
        <taxon>Rhodocyclales</taxon>
        <taxon>Zoogloeaceae</taxon>
        <taxon>Thauera</taxon>
    </lineage>
</organism>
<accession>N6Y6X8</accession>
<evidence type="ECO:0000313" key="1">
    <source>
        <dbReference type="EMBL" id="ENO89976.1"/>
    </source>
</evidence>
<dbReference type="EMBL" id="AMXE01000007">
    <property type="protein sequence ID" value="ENO89976.1"/>
    <property type="molecule type" value="Genomic_DNA"/>
</dbReference>